<evidence type="ECO:0000313" key="2">
    <source>
        <dbReference type="EMBL" id="KAL3659662.1"/>
    </source>
</evidence>
<gene>
    <name evidence="2" type="ORF">V7S43_015337</name>
</gene>
<accession>A0ABD3F0Z8</accession>
<reference evidence="2 3" key="1">
    <citation type="submission" date="2024-09" db="EMBL/GenBank/DDBJ databases">
        <title>Genome sequencing and assembly of Phytophthora oleae, isolate VK10A, causative agent of rot of olive drupes.</title>
        <authorList>
            <person name="Conti Taguali S."/>
            <person name="Riolo M."/>
            <person name="La Spada F."/>
            <person name="Cacciola S.O."/>
            <person name="Dionisio G."/>
        </authorList>
    </citation>
    <scope>NUCLEOTIDE SEQUENCE [LARGE SCALE GENOMIC DNA]</scope>
    <source>
        <strain evidence="2 3">VK10A</strain>
    </source>
</reference>
<dbReference type="AlphaFoldDB" id="A0ABD3F0Z8"/>
<sequence>MTTGPGEPPPTTSPREETSVMPLQPVPVLAECLEPAAATNHGVDGVVVDVDATPPSTAAALERSSSQLHAKRADRVLRVASRQVKRVGSAASLGLTGARGMKRKTTPPSESPPGVLHRTELVVTFACRRCRWVRLPPFGHGVTGEGDYGATSGAHTGETSHRARGGASGVNYGYVSATGGNRDFSRDSTATTGTDQCASQAACPVSRHPVHAVPVSTHVSAPVPPQPAPTPSQFAAVPTSLPPAPVSAVFDLGEFSRPLHPVRSPRHLPRASNIRRCLLKWTSCSNCLPNSVATCLGPSRTRLCLRQRTCIRMLHRYPVGTDNLIWRRVDVATSGTSDGTATI</sequence>
<evidence type="ECO:0000313" key="3">
    <source>
        <dbReference type="Proteomes" id="UP001632037"/>
    </source>
</evidence>
<feature type="region of interest" description="Disordered" evidence="1">
    <location>
        <begin position="1"/>
        <end position="22"/>
    </location>
</feature>
<organism evidence="2 3">
    <name type="scientific">Phytophthora oleae</name>
    <dbReference type="NCBI Taxonomy" id="2107226"/>
    <lineage>
        <taxon>Eukaryota</taxon>
        <taxon>Sar</taxon>
        <taxon>Stramenopiles</taxon>
        <taxon>Oomycota</taxon>
        <taxon>Peronosporomycetes</taxon>
        <taxon>Peronosporales</taxon>
        <taxon>Peronosporaceae</taxon>
        <taxon>Phytophthora</taxon>
    </lineage>
</organism>
<dbReference type="Proteomes" id="UP001632037">
    <property type="component" value="Unassembled WGS sequence"/>
</dbReference>
<protein>
    <submittedName>
        <fullName evidence="2">Uncharacterized protein</fullName>
    </submittedName>
</protein>
<comment type="caution">
    <text evidence="2">The sequence shown here is derived from an EMBL/GenBank/DDBJ whole genome shotgun (WGS) entry which is preliminary data.</text>
</comment>
<feature type="region of interest" description="Disordered" evidence="1">
    <location>
        <begin position="93"/>
        <end position="115"/>
    </location>
</feature>
<keyword evidence="3" id="KW-1185">Reference proteome</keyword>
<evidence type="ECO:0000256" key="1">
    <source>
        <dbReference type="SAM" id="MobiDB-lite"/>
    </source>
</evidence>
<name>A0ABD3F0Z8_9STRA</name>
<proteinExistence type="predicted"/>
<feature type="compositionally biased region" description="Pro residues" evidence="1">
    <location>
        <begin position="1"/>
        <end position="12"/>
    </location>
</feature>
<dbReference type="EMBL" id="JBIMZQ010000045">
    <property type="protein sequence ID" value="KAL3659662.1"/>
    <property type="molecule type" value="Genomic_DNA"/>
</dbReference>